<dbReference type="FunFam" id="3.30.160.60:FF:001498">
    <property type="entry name" value="Zinc finger protein 404"/>
    <property type="match status" value="1"/>
</dbReference>
<keyword evidence="4 9" id="KW-0863">Zinc-finger</keyword>
<dbReference type="Proteomes" id="UP000261380">
    <property type="component" value="Unplaced"/>
</dbReference>
<dbReference type="Ensembl" id="ENSXCOT00000024818.1">
    <property type="protein sequence ID" value="ENSXCOP00000024522.1"/>
    <property type="gene ID" value="ENSXCOG00000018317.1"/>
</dbReference>
<dbReference type="GO" id="GO:0000981">
    <property type="term" value="F:DNA-binding transcription factor activity, RNA polymerase II-specific"/>
    <property type="evidence" value="ECO:0007669"/>
    <property type="project" value="TreeGrafter"/>
</dbReference>
<dbReference type="GO" id="GO:0005634">
    <property type="term" value="C:nucleus"/>
    <property type="evidence" value="ECO:0007669"/>
    <property type="project" value="UniProtKB-SubCell"/>
</dbReference>
<evidence type="ECO:0000256" key="6">
    <source>
        <dbReference type="ARBA" id="ARBA00023015"/>
    </source>
</evidence>
<keyword evidence="2" id="KW-0479">Metal-binding</keyword>
<feature type="domain" description="C2H2-type" evidence="10">
    <location>
        <begin position="8"/>
        <end position="35"/>
    </location>
</feature>
<keyword evidence="7" id="KW-0804">Transcription</keyword>
<dbReference type="PANTHER" id="PTHR24394:SF48">
    <property type="entry name" value="ZINC FINGER PROTEIN 771"/>
    <property type="match status" value="1"/>
</dbReference>
<reference evidence="11" key="2">
    <citation type="submission" date="2025-09" db="UniProtKB">
        <authorList>
            <consortium name="Ensembl"/>
        </authorList>
    </citation>
    <scope>IDENTIFICATION</scope>
</reference>
<evidence type="ECO:0000313" key="11">
    <source>
        <dbReference type="Ensembl" id="ENSXCOP00000024522.1"/>
    </source>
</evidence>
<proteinExistence type="predicted"/>
<evidence type="ECO:0000256" key="3">
    <source>
        <dbReference type="ARBA" id="ARBA00022737"/>
    </source>
</evidence>
<evidence type="ECO:0000256" key="1">
    <source>
        <dbReference type="ARBA" id="ARBA00004123"/>
    </source>
</evidence>
<dbReference type="GO" id="GO:0008270">
    <property type="term" value="F:zinc ion binding"/>
    <property type="evidence" value="ECO:0007669"/>
    <property type="project" value="UniProtKB-KW"/>
</dbReference>
<dbReference type="InterPro" id="IPR036236">
    <property type="entry name" value="Znf_C2H2_sf"/>
</dbReference>
<dbReference type="InterPro" id="IPR013087">
    <property type="entry name" value="Znf_C2H2_type"/>
</dbReference>
<feature type="domain" description="C2H2-type" evidence="10">
    <location>
        <begin position="36"/>
        <end position="63"/>
    </location>
</feature>
<dbReference type="AlphaFoldDB" id="A0A3B5MTH8"/>
<evidence type="ECO:0000256" key="9">
    <source>
        <dbReference type="PROSITE-ProRule" id="PRU00042"/>
    </source>
</evidence>
<comment type="subcellular location">
    <subcellularLocation>
        <location evidence="1">Nucleus</location>
    </subcellularLocation>
</comment>
<evidence type="ECO:0000256" key="7">
    <source>
        <dbReference type="ARBA" id="ARBA00023163"/>
    </source>
</evidence>
<keyword evidence="5" id="KW-0862">Zinc</keyword>
<dbReference type="SUPFAM" id="SSF57667">
    <property type="entry name" value="beta-beta-alpha zinc fingers"/>
    <property type="match status" value="1"/>
</dbReference>
<keyword evidence="12" id="KW-1185">Reference proteome</keyword>
<name>A0A3B5MTH8_9TELE</name>
<dbReference type="Gene3D" id="3.30.160.60">
    <property type="entry name" value="Classic Zinc Finger"/>
    <property type="match status" value="2"/>
</dbReference>
<keyword evidence="8" id="KW-0539">Nucleus</keyword>
<evidence type="ECO:0000256" key="4">
    <source>
        <dbReference type="ARBA" id="ARBA00022771"/>
    </source>
</evidence>
<organism evidence="11 12">
    <name type="scientific">Xiphophorus couchianus</name>
    <name type="common">Monterrey platyfish</name>
    <dbReference type="NCBI Taxonomy" id="32473"/>
    <lineage>
        <taxon>Eukaryota</taxon>
        <taxon>Metazoa</taxon>
        <taxon>Chordata</taxon>
        <taxon>Craniata</taxon>
        <taxon>Vertebrata</taxon>
        <taxon>Euteleostomi</taxon>
        <taxon>Actinopterygii</taxon>
        <taxon>Neopterygii</taxon>
        <taxon>Teleostei</taxon>
        <taxon>Neoteleostei</taxon>
        <taxon>Acanthomorphata</taxon>
        <taxon>Ovalentaria</taxon>
        <taxon>Atherinomorphae</taxon>
        <taxon>Cyprinodontiformes</taxon>
        <taxon>Poeciliidae</taxon>
        <taxon>Poeciliinae</taxon>
        <taxon>Xiphophorus</taxon>
    </lineage>
</organism>
<evidence type="ECO:0000259" key="10">
    <source>
        <dbReference type="PROSITE" id="PS50157"/>
    </source>
</evidence>
<dbReference type="SMART" id="SM00355">
    <property type="entry name" value="ZnF_C2H2"/>
    <property type="match status" value="2"/>
</dbReference>
<evidence type="ECO:0000256" key="5">
    <source>
        <dbReference type="ARBA" id="ARBA00022833"/>
    </source>
</evidence>
<evidence type="ECO:0000256" key="2">
    <source>
        <dbReference type="ARBA" id="ARBA00022723"/>
    </source>
</evidence>
<dbReference type="GeneTree" id="ENSGT01150000286939"/>
<reference evidence="11" key="1">
    <citation type="submission" date="2025-08" db="UniProtKB">
        <authorList>
            <consortium name="Ensembl"/>
        </authorList>
    </citation>
    <scope>IDENTIFICATION</scope>
</reference>
<dbReference type="Pfam" id="PF00096">
    <property type="entry name" value="zf-C2H2"/>
    <property type="match status" value="2"/>
</dbReference>
<dbReference type="GO" id="GO:0003677">
    <property type="term" value="F:DNA binding"/>
    <property type="evidence" value="ECO:0007669"/>
    <property type="project" value="UniProtKB-KW"/>
</dbReference>
<keyword evidence="3" id="KW-0677">Repeat</keyword>
<dbReference type="PROSITE" id="PS50157">
    <property type="entry name" value="ZINC_FINGER_C2H2_2"/>
    <property type="match status" value="2"/>
</dbReference>
<evidence type="ECO:0000313" key="12">
    <source>
        <dbReference type="Proteomes" id="UP000261380"/>
    </source>
</evidence>
<protein>
    <recommendedName>
        <fullName evidence="10">C2H2-type domain-containing protein</fullName>
    </recommendedName>
</protein>
<evidence type="ECO:0000256" key="8">
    <source>
        <dbReference type="ARBA" id="ARBA00023242"/>
    </source>
</evidence>
<keyword evidence="6" id="KW-0805">Transcription regulation</keyword>
<sequence length="113" mass="13071">MSTHLSKRVCDVCGKCYDSQGHLKVHLRVHTGEKPFSCSYCGKSFNFRQNMLRHARGHSGEKPHVCTVSTLRRSPGKSWKIEPELPIQWRSLVIFRNNWCLCISDRRLITVTT</sequence>
<dbReference type="PROSITE" id="PS00028">
    <property type="entry name" value="ZINC_FINGER_C2H2_1"/>
    <property type="match status" value="2"/>
</dbReference>
<dbReference type="STRING" id="32473.ENSXCOP00000024522"/>
<dbReference type="FunFam" id="3.30.160.60:FF:000295">
    <property type="entry name" value="zinc finger protein 19"/>
    <property type="match status" value="1"/>
</dbReference>
<accession>A0A3B5MTH8</accession>
<dbReference type="PANTHER" id="PTHR24394">
    <property type="entry name" value="ZINC FINGER PROTEIN"/>
    <property type="match status" value="1"/>
</dbReference>